<comment type="caution">
    <text evidence="1">The sequence shown here is derived from an EMBL/GenBank/DDBJ whole genome shotgun (WGS) entry which is preliminary data.</text>
</comment>
<evidence type="ECO:0000313" key="1">
    <source>
        <dbReference type="EMBL" id="TKT89466.1"/>
    </source>
</evidence>
<accession>A0A4U6CYM9</accession>
<name>A0A4U6CYM9_9BACT</name>
<dbReference type="OrthoDB" id="1053324at2"/>
<dbReference type="EMBL" id="SZVO01000012">
    <property type="protein sequence ID" value="TKT89466.1"/>
    <property type="molecule type" value="Genomic_DNA"/>
</dbReference>
<organism evidence="1 2">
    <name type="scientific">Dyadobacter frigoris</name>
    <dbReference type="NCBI Taxonomy" id="2576211"/>
    <lineage>
        <taxon>Bacteria</taxon>
        <taxon>Pseudomonadati</taxon>
        <taxon>Bacteroidota</taxon>
        <taxon>Cytophagia</taxon>
        <taxon>Cytophagales</taxon>
        <taxon>Spirosomataceae</taxon>
        <taxon>Dyadobacter</taxon>
    </lineage>
</organism>
<evidence type="ECO:0008006" key="3">
    <source>
        <dbReference type="Google" id="ProtNLM"/>
    </source>
</evidence>
<sequence>MRTLDEIKADIDVTKVQFSQLDALDSTSDVSFWTTLRNMWAHLVLLVESSYDSFQAKVDLQIASTSIGSLPWYVDQVKSFQFGDPVSILNGRVTYDTIDESKRIVFQSAVTEDTVTGRLAIKAIKANSVPLTTDELTALKEYVSKVKYAGVLADVSSLEADDLKLIVTVKVDKQVIGSNGLLLSDTTKAPVQDAIAVYLRSLPYTSVISNTALTDAVQAVKGVLDFTITGSFTKRPVSVTWVAYQRETVSLAGHALLHNDSLFTYIN</sequence>
<reference evidence="1 2" key="1">
    <citation type="submission" date="2019-05" db="EMBL/GenBank/DDBJ databases">
        <title>Dyadobacter AR-3-8 sp. nov., isolated from arctic soil.</title>
        <authorList>
            <person name="Chaudhary D.K."/>
        </authorList>
    </citation>
    <scope>NUCLEOTIDE SEQUENCE [LARGE SCALE GENOMIC DNA]</scope>
    <source>
        <strain evidence="1 2">AR-3-8</strain>
    </source>
</reference>
<dbReference type="AlphaFoldDB" id="A0A4U6CYM9"/>
<evidence type="ECO:0000313" key="2">
    <source>
        <dbReference type="Proteomes" id="UP000304900"/>
    </source>
</evidence>
<protein>
    <recommendedName>
        <fullName evidence="3">Baseplate protein J-like domain-containing protein</fullName>
    </recommendedName>
</protein>
<gene>
    <name evidence="1" type="ORF">FDK13_24295</name>
</gene>
<keyword evidence="2" id="KW-1185">Reference proteome</keyword>
<dbReference type="Proteomes" id="UP000304900">
    <property type="component" value="Unassembled WGS sequence"/>
</dbReference>
<dbReference type="RefSeq" id="WP_137342603.1">
    <property type="nucleotide sequence ID" value="NZ_SZVO01000012.1"/>
</dbReference>
<proteinExistence type="predicted"/>